<keyword evidence="5" id="KW-1185">Reference proteome</keyword>
<dbReference type="InterPro" id="IPR015421">
    <property type="entry name" value="PyrdxlP-dep_Trfase_major"/>
</dbReference>
<dbReference type="Proteomes" id="UP000053237">
    <property type="component" value="Unassembled WGS sequence"/>
</dbReference>
<organism evidence="4 5">
    <name type="scientific">Albugo candida</name>
    <dbReference type="NCBI Taxonomy" id="65357"/>
    <lineage>
        <taxon>Eukaryota</taxon>
        <taxon>Sar</taxon>
        <taxon>Stramenopiles</taxon>
        <taxon>Oomycota</taxon>
        <taxon>Peronosporomycetes</taxon>
        <taxon>Albuginales</taxon>
        <taxon>Albuginaceae</taxon>
        <taxon>Albugo</taxon>
    </lineage>
</organism>
<evidence type="ECO:0000259" key="3">
    <source>
        <dbReference type="Pfam" id="PF00266"/>
    </source>
</evidence>
<feature type="region of interest" description="Disordered" evidence="2">
    <location>
        <begin position="21"/>
        <end position="45"/>
    </location>
</feature>
<feature type="domain" description="Aminotransferase class V" evidence="3">
    <location>
        <begin position="88"/>
        <end position="445"/>
    </location>
</feature>
<evidence type="ECO:0000313" key="5">
    <source>
        <dbReference type="Proteomes" id="UP000053237"/>
    </source>
</evidence>
<dbReference type="InterPro" id="IPR015422">
    <property type="entry name" value="PyrdxlP-dep_Trfase_small"/>
</dbReference>
<dbReference type="Pfam" id="PF00266">
    <property type="entry name" value="Aminotran_5"/>
    <property type="match status" value="1"/>
</dbReference>
<proteinExistence type="predicted"/>
<dbReference type="AlphaFoldDB" id="A0A024GT84"/>
<feature type="compositionally biased region" description="Basic and acidic residues" evidence="2">
    <location>
        <begin position="32"/>
        <end position="43"/>
    </location>
</feature>
<keyword evidence="1" id="KW-0663">Pyridoxal phosphate</keyword>
<evidence type="ECO:0000256" key="1">
    <source>
        <dbReference type="ARBA" id="ARBA00022898"/>
    </source>
</evidence>
<evidence type="ECO:0000256" key="2">
    <source>
        <dbReference type="SAM" id="MobiDB-lite"/>
    </source>
</evidence>
<protein>
    <recommendedName>
        <fullName evidence="3">Aminotransferase class V domain-containing protein</fullName>
    </recommendedName>
</protein>
<dbReference type="Gene3D" id="3.40.640.10">
    <property type="entry name" value="Type I PLP-dependent aspartate aminotransferase-like (Major domain)"/>
    <property type="match status" value="1"/>
</dbReference>
<dbReference type="OrthoDB" id="5978656at2759"/>
<dbReference type="Gene3D" id="3.90.1150.10">
    <property type="entry name" value="Aspartate Aminotransferase, domain 1"/>
    <property type="match status" value="1"/>
</dbReference>
<dbReference type="SUPFAM" id="SSF53383">
    <property type="entry name" value="PLP-dependent transferases"/>
    <property type="match status" value="1"/>
</dbReference>
<reference evidence="4 5" key="1">
    <citation type="submission" date="2012-05" db="EMBL/GenBank/DDBJ databases">
        <title>Recombination and specialization in a pathogen metapopulation.</title>
        <authorList>
            <person name="Gardiner A."/>
            <person name="Kemen E."/>
            <person name="Schultz-Larsen T."/>
            <person name="MacLean D."/>
            <person name="Van Oosterhout C."/>
            <person name="Jones J.D.G."/>
        </authorList>
    </citation>
    <scope>NUCLEOTIDE SEQUENCE [LARGE SCALE GENOMIC DNA]</scope>
    <source>
        <strain evidence="4 5">Ac Nc2</strain>
    </source>
</reference>
<dbReference type="EMBL" id="CAIX01000406">
    <property type="protein sequence ID" value="CCI50162.1"/>
    <property type="molecule type" value="Genomic_DNA"/>
</dbReference>
<sequence length="467" mass="52069">MASQYQSASWEPSLNRISKVPMVTTLQSNPSERLRASNSDETHPMSVLSPMTRAFMKNTALGNACRCSFNLEPNTINLNQNCYGTAIKPVLQAQAHFVDRMEMNPDRFFRKECPGLLRSAATELARFLDANADDVVFVTNATTGINAVLRSVDLQEGDEVICLDLTYPAVLNTLRHLCYCTQEFVELKVVDVHLPIESYDALVKNVESSITKNTRLAVLDHIASSTGFVLPLKQLISMFHARNIPVLVDGASAPGQLPLSLRNIGADFYVGTCYKWLFGSKSCSFLYVSKDFQNTVQPVVTSLGYGQGFIEDFAIQGTRDECNFLTIITALDCYRSIGPARIYAHNKALMDWASAYLANLWSTYELLPPWQRAPFVSNIQLPIDISDVQCGKALTQENISSICSVLMDLLMDRFGILVRVAFFQGAFFVRISAQIYNERSDYEQLGAAILDITRGKPLCDYFSDLII</sequence>
<dbReference type="InterPro" id="IPR000192">
    <property type="entry name" value="Aminotrans_V_dom"/>
</dbReference>
<dbReference type="PANTHER" id="PTHR43092:SF2">
    <property type="entry name" value="HERCYNYLCYSTEINE SULFOXIDE LYASE"/>
    <property type="match status" value="1"/>
</dbReference>
<dbReference type="PANTHER" id="PTHR43092">
    <property type="entry name" value="L-CYSTEINE DESULFHYDRASE"/>
    <property type="match status" value="1"/>
</dbReference>
<dbReference type="InParanoid" id="A0A024GT84"/>
<gene>
    <name evidence="4" type="ORF">BN9_117090</name>
</gene>
<accession>A0A024GT84</accession>
<comment type="caution">
    <text evidence="4">The sequence shown here is derived from an EMBL/GenBank/DDBJ whole genome shotgun (WGS) entry which is preliminary data.</text>
</comment>
<dbReference type="InterPro" id="IPR015424">
    <property type="entry name" value="PyrdxlP-dep_Trfase"/>
</dbReference>
<dbReference type="STRING" id="65357.A0A024GT84"/>
<name>A0A024GT84_9STRA</name>
<evidence type="ECO:0000313" key="4">
    <source>
        <dbReference type="EMBL" id="CCI50162.1"/>
    </source>
</evidence>